<dbReference type="PROSITE" id="PS51740">
    <property type="entry name" value="SPOVT_ABRB"/>
    <property type="match status" value="2"/>
</dbReference>
<comment type="subcellular location">
    <subcellularLocation>
        <location evidence="7">Cytoplasm</location>
        <location evidence="7">Nucleoid</location>
    </subcellularLocation>
</comment>
<dbReference type="InterPro" id="IPR035642">
    <property type="entry name" value="MraZ_N"/>
</dbReference>
<dbReference type="PANTHER" id="PTHR34701">
    <property type="entry name" value="TRANSCRIPTIONAL REGULATOR MRAZ"/>
    <property type="match status" value="1"/>
</dbReference>
<dbReference type="Gene3D" id="3.40.1550.20">
    <property type="entry name" value="Transcriptional regulator MraZ domain"/>
    <property type="match status" value="1"/>
</dbReference>
<keyword evidence="2 7" id="KW-0963">Cytoplasm</keyword>
<dbReference type="RefSeq" id="WP_165230385.1">
    <property type="nucleotide sequence ID" value="NZ_CP049257.1"/>
</dbReference>
<gene>
    <name evidence="7 9" type="primary">mraZ</name>
    <name evidence="9" type="ORF">G5V58_07145</name>
</gene>
<evidence type="ECO:0000259" key="8">
    <source>
        <dbReference type="PROSITE" id="PS51740"/>
    </source>
</evidence>
<evidence type="ECO:0000256" key="7">
    <source>
        <dbReference type="HAMAP-Rule" id="MF_01008"/>
    </source>
</evidence>
<evidence type="ECO:0000256" key="4">
    <source>
        <dbReference type="ARBA" id="ARBA00023015"/>
    </source>
</evidence>
<comment type="similarity">
    <text evidence="7">Belongs to the MraZ family.</text>
</comment>
<dbReference type="GO" id="GO:2000143">
    <property type="term" value="P:negative regulation of DNA-templated transcription initiation"/>
    <property type="evidence" value="ECO:0007669"/>
    <property type="project" value="TreeGrafter"/>
</dbReference>
<proteinExistence type="inferred from homology"/>
<dbReference type="EMBL" id="CP049257">
    <property type="protein sequence ID" value="QIG42584.1"/>
    <property type="molecule type" value="Genomic_DNA"/>
</dbReference>
<dbReference type="AlphaFoldDB" id="A0A6G6WBI2"/>
<comment type="subunit">
    <text evidence="7">Forms oligomers.</text>
</comment>
<dbReference type="Proteomes" id="UP000502996">
    <property type="component" value="Chromosome"/>
</dbReference>
<dbReference type="CDD" id="cd16321">
    <property type="entry name" value="MraZ_C"/>
    <property type="match status" value="1"/>
</dbReference>
<keyword evidence="4 7" id="KW-0805">Transcription regulation</keyword>
<dbReference type="InterPro" id="IPR020603">
    <property type="entry name" value="MraZ_dom"/>
</dbReference>
<keyword evidence="10" id="KW-1185">Reference proteome</keyword>
<dbReference type="GO" id="GO:0005737">
    <property type="term" value="C:cytoplasm"/>
    <property type="evidence" value="ECO:0007669"/>
    <property type="project" value="UniProtKB-UniRule"/>
</dbReference>
<dbReference type="Pfam" id="PF02381">
    <property type="entry name" value="MraZ"/>
    <property type="match status" value="2"/>
</dbReference>
<evidence type="ECO:0000256" key="1">
    <source>
        <dbReference type="ARBA" id="ARBA00013860"/>
    </source>
</evidence>
<organism evidence="9 10">
    <name type="scientific">Nocardioides anomalus</name>
    <dbReference type="NCBI Taxonomy" id="2712223"/>
    <lineage>
        <taxon>Bacteria</taxon>
        <taxon>Bacillati</taxon>
        <taxon>Actinomycetota</taxon>
        <taxon>Actinomycetes</taxon>
        <taxon>Propionibacteriales</taxon>
        <taxon>Nocardioidaceae</taxon>
        <taxon>Nocardioides</taxon>
    </lineage>
</organism>
<dbReference type="InterPro" id="IPR037914">
    <property type="entry name" value="SpoVT-AbrB_sf"/>
</dbReference>
<protein>
    <recommendedName>
        <fullName evidence="1 7">Transcriptional regulator MraZ</fullName>
    </recommendedName>
</protein>
<dbReference type="CDD" id="cd16320">
    <property type="entry name" value="MraZ_N"/>
    <property type="match status" value="1"/>
</dbReference>
<sequence>MFFMGTYTPKLDDKGRLILPAKFRDRLAEGLVVTQGQEKCLDVFPSDVFMEEADRARAKGMTSRSGRDQIRMLFASAEEVVPDKQGRIAVPPPLREYAAISRDVVVIGAMDRVEIWEPSRWRDYNAAAQENFAELDEDGVPQD</sequence>
<reference evidence="9 10" key="1">
    <citation type="submission" date="2020-02" db="EMBL/GenBank/DDBJ databases">
        <title>Full genome sequence of Nocardioides sp. R-3366.</title>
        <authorList>
            <person name="Im W.-T."/>
        </authorList>
    </citation>
    <scope>NUCLEOTIDE SEQUENCE [LARGE SCALE GENOMIC DNA]</scope>
    <source>
        <strain evidence="9 10">R-3366</strain>
    </source>
</reference>
<dbReference type="NCBIfam" id="TIGR00242">
    <property type="entry name" value="division/cell wall cluster transcriptional repressor MraZ"/>
    <property type="match status" value="1"/>
</dbReference>
<feature type="domain" description="SpoVT-AbrB" evidence="8">
    <location>
        <begin position="77"/>
        <end position="120"/>
    </location>
</feature>
<dbReference type="SUPFAM" id="SSF89447">
    <property type="entry name" value="AbrB/MazE/MraZ-like"/>
    <property type="match status" value="1"/>
</dbReference>
<dbReference type="GO" id="GO:0003700">
    <property type="term" value="F:DNA-binding transcription factor activity"/>
    <property type="evidence" value="ECO:0007669"/>
    <property type="project" value="UniProtKB-UniRule"/>
</dbReference>
<dbReference type="GO" id="GO:0009295">
    <property type="term" value="C:nucleoid"/>
    <property type="evidence" value="ECO:0007669"/>
    <property type="project" value="UniProtKB-SubCell"/>
</dbReference>
<dbReference type="InterPro" id="IPR003444">
    <property type="entry name" value="MraZ"/>
</dbReference>
<evidence type="ECO:0000256" key="3">
    <source>
        <dbReference type="ARBA" id="ARBA00022737"/>
    </source>
</evidence>
<dbReference type="PANTHER" id="PTHR34701:SF1">
    <property type="entry name" value="TRANSCRIPTIONAL REGULATOR MRAZ"/>
    <property type="match status" value="1"/>
</dbReference>
<keyword evidence="5 7" id="KW-0238">DNA-binding</keyword>
<dbReference type="InterPro" id="IPR007159">
    <property type="entry name" value="SpoVT-AbrB_dom"/>
</dbReference>
<evidence type="ECO:0000256" key="6">
    <source>
        <dbReference type="ARBA" id="ARBA00023163"/>
    </source>
</evidence>
<evidence type="ECO:0000256" key="2">
    <source>
        <dbReference type="ARBA" id="ARBA00022490"/>
    </source>
</evidence>
<feature type="domain" description="SpoVT-AbrB" evidence="8">
    <location>
        <begin position="6"/>
        <end position="48"/>
    </location>
</feature>
<dbReference type="InterPro" id="IPR038619">
    <property type="entry name" value="MraZ_sf"/>
</dbReference>
<evidence type="ECO:0000256" key="5">
    <source>
        <dbReference type="ARBA" id="ARBA00023125"/>
    </source>
</evidence>
<dbReference type="InterPro" id="IPR035644">
    <property type="entry name" value="MraZ_C"/>
</dbReference>
<dbReference type="HAMAP" id="MF_01008">
    <property type="entry name" value="MraZ"/>
    <property type="match status" value="1"/>
</dbReference>
<evidence type="ECO:0000313" key="9">
    <source>
        <dbReference type="EMBL" id="QIG42584.1"/>
    </source>
</evidence>
<dbReference type="KEGG" id="nano:G5V58_07145"/>
<keyword evidence="6 7" id="KW-0804">Transcription</keyword>
<accession>A0A6G6WBI2</accession>
<dbReference type="GO" id="GO:0000976">
    <property type="term" value="F:transcription cis-regulatory region binding"/>
    <property type="evidence" value="ECO:0007669"/>
    <property type="project" value="TreeGrafter"/>
</dbReference>
<name>A0A6G6WBI2_9ACTN</name>
<keyword evidence="3" id="KW-0677">Repeat</keyword>
<evidence type="ECO:0000313" key="10">
    <source>
        <dbReference type="Proteomes" id="UP000502996"/>
    </source>
</evidence>